<dbReference type="Gene3D" id="1.20.120.530">
    <property type="entry name" value="GntR ligand-binding domain-like"/>
    <property type="match status" value="1"/>
</dbReference>
<dbReference type="GO" id="GO:0003700">
    <property type="term" value="F:DNA-binding transcription factor activity"/>
    <property type="evidence" value="ECO:0007669"/>
    <property type="project" value="InterPro"/>
</dbReference>
<dbReference type="InterPro" id="IPR036390">
    <property type="entry name" value="WH_DNA-bd_sf"/>
</dbReference>
<keyword evidence="1" id="KW-0805">Transcription regulation</keyword>
<feature type="domain" description="HTH gntR-type" evidence="4">
    <location>
        <begin position="3"/>
        <end position="70"/>
    </location>
</feature>
<dbReference type="PANTHER" id="PTHR43537:SF24">
    <property type="entry name" value="GLUCONATE OPERON TRANSCRIPTIONAL REPRESSOR"/>
    <property type="match status" value="1"/>
</dbReference>
<name>A0A517WFS3_9PLAN</name>
<dbReference type="Gene3D" id="1.10.10.10">
    <property type="entry name" value="Winged helix-like DNA-binding domain superfamily/Winged helix DNA-binding domain"/>
    <property type="match status" value="1"/>
</dbReference>
<protein>
    <submittedName>
        <fullName evidence="5">L-lactate dehydrogenase operon regulatory protein</fullName>
    </submittedName>
</protein>
<reference evidence="5 6" key="1">
    <citation type="submission" date="2019-02" db="EMBL/GenBank/DDBJ databases">
        <title>Deep-cultivation of Planctomycetes and their phenomic and genomic characterization uncovers novel biology.</title>
        <authorList>
            <person name="Wiegand S."/>
            <person name="Jogler M."/>
            <person name="Boedeker C."/>
            <person name="Pinto D."/>
            <person name="Vollmers J."/>
            <person name="Rivas-Marin E."/>
            <person name="Kohn T."/>
            <person name="Peeters S.H."/>
            <person name="Heuer A."/>
            <person name="Rast P."/>
            <person name="Oberbeckmann S."/>
            <person name="Bunk B."/>
            <person name="Jeske O."/>
            <person name="Meyerdierks A."/>
            <person name="Storesund J.E."/>
            <person name="Kallscheuer N."/>
            <person name="Luecker S."/>
            <person name="Lage O.M."/>
            <person name="Pohl T."/>
            <person name="Merkel B.J."/>
            <person name="Hornburger P."/>
            <person name="Mueller R.-W."/>
            <person name="Bruemmer F."/>
            <person name="Labrenz M."/>
            <person name="Spormann A.M."/>
            <person name="Op den Camp H."/>
            <person name="Overmann J."/>
            <person name="Amann R."/>
            <person name="Jetten M.S.M."/>
            <person name="Mascher T."/>
            <person name="Medema M.H."/>
            <person name="Devos D.P."/>
            <person name="Kaster A.-K."/>
            <person name="Ovreas L."/>
            <person name="Rohde M."/>
            <person name="Galperin M.Y."/>
            <person name="Jogler C."/>
        </authorList>
    </citation>
    <scope>NUCLEOTIDE SEQUENCE [LARGE SCALE GENOMIC DNA]</scope>
    <source>
        <strain evidence="5 6">V6</strain>
    </source>
</reference>
<dbReference type="PANTHER" id="PTHR43537">
    <property type="entry name" value="TRANSCRIPTIONAL REGULATOR, GNTR FAMILY"/>
    <property type="match status" value="1"/>
</dbReference>
<dbReference type="AlphaFoldDB" id="A0A517WFS3"/>
<dbReference type="InterPro" id="IPR036388">
    <property type="entry name" value="WH-like_DNA-bd_sf"/>
</dbReference>
<organism evidence="5 6">
    <name type="scientific">Gimesia chilikensis</name>
    <dbReference type="NCBI Taxonomy" id="2605989"/>
    <lineage>
        <taxon>Bacteria</taxon>
        <taxon>Pseudomonadati</taxon>
        <taxon>Planctomycetota</taxon>
        <taxon>Planctomycetia</taxon>
        <taxon>Planctomycetales</taxon>
        <taxon>Planctomycetaceae</taxon>
        <taxon>Gimesia</taxon>
    </lineage>
</organism>
<evidence type="ECO:0000259" key="4">
    <source>
        <dbReference type="PROSITE" id="PS50949"/>
    </source>
</evidence>
<dbReference type="InterPro" id="IPR011711">
    <property type="entry name" value="GntR_C"/>
</dbReference>
<dbReference type="GO" id="GO:0003677">
    <property type="term" value="F:DNA binding"/>
    <property type="evidence" value="ECO:0007669"/>
    <property type="project" value="UniProtKB-KW"/>
</dbReference>
<dbReference type="RefSeq" id="WP_145041907.1">
    <property type="nucleotide sequence ID" value="NZ_CP036347.1"/>
</dbReference>
<evidence type="ECO:0000313" key="6">
    <source>
        <dbReference type="Proteomes" id="UP000320722"/>
    </source>
</evidence>
<evidence type="ECO:0000256" key="2">
    <source>
        <dbReference type="ARBA" id="ARBA00023125"/>
    </source>
</evidence>
<dbReference type="SUPFAM" id="SSF48008">
    <property type="entry name" value="GntR ligand-binding domain-like"/>
    <property type="match status" value="1"/>
</dbReference>
<dbReference type="SMART" id="SM00895">
    <property type="entry name" value="FCD"/>
    <property type="match status" value="1"/>
</dbReference>
<dbReference type="InterPro" id="IPR008920">
    <property type="entry name" value="TF_FadR/GntR_C"/>
</dbReference>
<dbReference type="SMART" id="SM00345">
    <property type="entry name" value="HTH_GNTR"/>
    <property type="match status" value="1"/>
</dbReference>
<evidence type="ECO:0000256" key="3">
    <source>
        <dbReference type="ARBA" id="ARBA00023163"/>
    </source>
</evidence>
<keyword evidence="2" id="KW-0238">DNA-binding</keyword>
<dbReference type="PROSITE" id="PS50949">
    <property type="entry name" value="HTH_GNTR"/>
    <property type="match status" value="1"/>
</dbReference>
<dbReference type="InterPro" id="IPR000524">
    <property type="entry name" value="Tscrpt_reg_HTH_GntR"/>
</dbReference>
<gene>
    <name evidence="5" type="primary">lldR_3</name>
    <name evidence="5" type="ORF">V6x_38310</name>
</gene>
<evidence type="ECO:0000256" key="1">
    <source>
        <dbReference type="ARBA" id="ARBA00023015"/>
    </source>
</evidence>
<dbReference type="SUPFAM" id="SSF46785">
    <property type="entry name" value="Winged helix' DNA-binding domain"/>
    <property type="match status" value="1"/>
</dbReference>
<proteinExistence type="predicted"/>
<keyword evidence="3" id="KW-0804">Transcription</keyword>
<dbReference type="Pfam" id="PF00392">
    <property type="entry name" value="GntR"/>
    <property type="match status" value="1"/>
</dbReference>
<evidence type="ECO:0000313" key="5">
    <source>
        <dbReference type="EMBL" id="QDU04106.1"/>
    </source>
</evidence>
<dbReference type="Pfam" id="PF07729">
    <property type="entry name" value="FCD"/>
    <property type="match status" value="1"/>
</dbReference>
<dbReference type="Proteomes" id="UP000320722">
    <property type="component" value="Chromosome"/>
</dbReference>
<accession>A0A517WFS3</accession>
<sequence>MHETLQAKAYRIIKARLISGEDPQGARISDFALSRQLGISRAPIREAMNRLISERLLVQKAGLGVFVPKPTREEIENLYEVREWLELGALEVVVPGLPVEAISEMQKSCDAIRLMADELEQTGTCLERGKSFARLGEADSTFHLTIMRSTQNSLLLELIQGNRVLEQVWDFGVRIYSADVLHRICDEHIGILEAIKREDLDASRAALREHIRLGRDITLRRFAEESEEALPVS</sequence>
<dbReference type="EMBL" id="CP036347">
    <property type="protein sequence ID" value="QDU04106.1"/>
    <property type="molecule type" value="Genomic_DNA"/>
</dbReference>